<dbReference type="Proteomes" id="UP001266807">
    <property type="component" value="Unassembled WGS sequence"/>
</dbReference>
<proteinExistence type="predicted"/>
<comment type="caution">
    <text evidence="1">The sequence shown here is derived from an EMBL/GenBank/DDBJ whole genome shotgun (WGS) entry which is preliminary data.</text>
</comment>
<keyword evidence="2" id="KW-1185">Reference proteome</keyword>
<name>A0ABU1QCP3_9BACL</name>
<gene>
    <name evidence="1" type="ORF">J2W98_001277</name>
</gene>
<organism evidence="1 2">
    <name type="scientific">Paenibacillus peoriae</name>
    <dbReference type="NCBI Taxonomy" id="59893"/>
    <lineage>
        <taxon>Bacteria</taxon>
        <taxon>Bacillati</taxon>
        <taxon>Bacillota</taxon>
        <taxon>Bacilli</taxon>
        <taxon>Bacillales</taxon>
        <taxon>Paenibacillaceae</taxon>
        <taxon>Paenibacillus</taxon>
    </lineage>
</organism>
<dbReference type="EMBL" id="JAVDUG010000001">
    <property type="protein sequence ID" value="MDR6777030.1"/>
    <property type="molecule type" value="Genomic_DNA"/>
</dbReference>
<reference evidence="1 2" key="1">
    <citation type="submission" date="2023-07" db="EMBL/GenBank/DDBJ databases">
        <title>Sorghum-associated microbial communities from plants grown in Nebraska, USA.</title>
        <authorList>
            <person name="Schachtman D."/>
        </authorList>
    </citation>
    <scope>NUCLEOTIDE SEQUENCE [LARGE SCALE GENOMIC DNA]</scope>
    <source>
        <strain evidence="1 2">BE143</strain>
    </source>
</reference>
<sequence>MRLKMNLLENAYDFLNSSLSYYSYAEEDFRAWKIAFINIVQSIELMTKEKLRRSNKFLIYENIDNPKNTISFSLALDRMINILELPLEKNDVQKIKKAIALRNQMMHFEVDLPVQELKSKYSVLFEFATSFHYRFLDGELHNFIDEGLWEEEAELMAFFKQDFFIYNSEEVHRLFPKDFIESKYIEEYLIKGEAYPRIRYGEEKYERGLRHTRETCADCMVKQGEFHVPGCDWEQCPKCFGQAIGCGCNFEEEEIVG</sequence>
<dbReference type="RefSeq" id="WP_068942507.1">
    <property type="nucleotide sequence ID" value="NZ_CP132974.1"/>
</dbReference>
<evidence type="ECO:0000313" key="2">
    <source>
        <dbReference type="Proteomes" id="UP001266807"/>
    </source>
</evidence>
<accession>A0ABU1QCP3</accession>
<evidence type="ECO:0000313" key="1">
    <source>
        <dbReference type="EMBL" id="MDR6777030.1"/>
    </source>
</evidence>
<evidence type="ECO:0008006" key="3">
    <source>
        <dbReference type="Google" id="ProtNLM"/>
    </source>
</evidence>
<protein>
    <recommendedName>
        <fullName evidence="3">HEPN domain-containing protein</fullName>
    </recommendedName>
</protein>